<keyword evidence="7" id="KW-0325">Glycoprotein</keyword>
<organism evidence="11 12">
    <name type="scientific">Stomoxys calcitrans</name>
    <name type="common">Stable fly</name>
    <name type="synonym">Conops calcitrans</name>
    <dbReference type="NCBI Taxonomy" id="35570"/>
    <lineage>
        <taxon>Eukaryota</taxon>
        <taxon>Metazoa</taxon>
        <taxon>Ecdysozoa</taxon>
        <taxon>Arthropoda</taxon>
        <taxon>Hexapoda</taxon>
        <taxon>Insecta</taxon>
        <taxon>Pterygota</taxon>
        <taxon>Neoptera</taxon>
        <taxon>Endopterygota</taxon>
        <taxon>Diptera</taxon>
        <taxon>Brachycera</taxon>
        <taxon>Muscomorpha</taxon>
        <taxon>Muscoidea</taxon>
        <taxon>Muscidae</taxon>
        <taxon>Stomoxys</taxon>
    </lineage>
</organism>
<dbReference type="EnsemblMetazoa" id="SCAU003523-RA">
    <property type="protein sequence ID" value="SCAU003523-PA"/>
    <property type="gene ID" value="SCAU003523"/>
</dbReference>
<evidence type="ECO:0000256" key="3">
    <source>
        <dbReference type="ARBA" id="ARBA00022525"/>
    </source>
</evidence>
<evidence type="ECO:0000256" key="8">
    <source>
        <dbReference type="SAM" id="SignalP"/>
    </source>
</evidence>
<dbReference type="Proteomes" id="UP000095300">
    <property type="component" value="Unassembled WGS sequence"/>
</dbReference>
<dbReference type="Pfam" id="PF00722">
    <property type="entry name" value="Glyco_hydro_16"/>
    <property type="match status" value="1"/>
</dbReference>
<evidence type="ECO:0000256" key="4">
    <source>
        <dbReference type="ARBA" id="ARBA00022588"/>
    </source>
</evidence>
<evidence type="ECO:0000313" key="11">
    <source>
        <dbReference type="EnsemblMetazoa" id="SCAU003523-PA"/>
    </source>
</evidence>
<keyword evidence="12" id="KW-1185">Reference proteome</keyword>
<dbReference type="GO" id="GO:0045087">
    <property type="term" value="P:innate immune response"/>
    <property type="evidence" value="ECO:0007669"/>
    <property type="project" value="UniProtKB-KW"/>
</dbReference>
<feature type="chain" id="PRO_5009325786" evidence="8">
    <location>
        <begin position="24"/>
        <end position="490"/>
    </location>
</feature>
<dbReference type="InterPro" id="IPR000757">
    <property type="entry name" value="Beta-glucanase-like"/>
</dbReference>
<feature type="domain" description="GH16" evidence="9">
    <location>
        <begin position="133"/>
        <end position="490"/>
    </location>
</feature>
<evidence type="ECO:0000259" key="10">
    <source>
        <dbReference type="PROSITE" id="PS51969"/>
    </source>
</evidence>
<sequence length="490" mass="56117">MHSLKLAHLVFAFWLIKVLNCSAYEAPTALVEVFYPQGFRVSIPHENGISLFAFHGKLNEEMEGLEAGTWARDIAKPKEGRWTFTDRNAKLKLGDTLYYWTYVIYKGLGYREEDGVFVVQQYVNTTQHQGGVKPMDGTKSPQPIASNTSGGGNFCLSSETVVNGAPVRCANQLVFEENFNGRSLDANKWFVEHRIPQEPDYEFSLYLNDVPEVLTVTNGLATMRAKSTEKHFGSNFKGSTLMLGTSCTGNLDSEECAFSPKIVNILPPFVTARFSTRGKFSFKYGHVTIRAKMPAAMWVYPQLWLEPSHPRYGNKEYRSGQMRLGQTRSEREHQTLLSGLLLNSKWHSFRLCANATAQKLTEEFHNYQMLWTSRQITFLVDNQEYCHFEVPNEHTAFRNLLNGDRYLPNRDILLTGTRWAPFDQEFSLSVGLGVGGFNDFPDDDDLWTEKKPWINTDPRAKFDFRNAYENNEQWLSETQFQVDYVRVVSV</sequence>
<dbReference type="InterPro" id="IPR050546">
    <property type="entry name" value="Glycosyl_Hydrlase_16"/>
</dbReference>
<feature type="domain" description="CBM39" evidence="10">
    <location>
        <begin position="24"/>
        <end position="124"/>
    </location>
</feature>
<comment type="subcellular location">
    <subcellularLocation>
        <location evidence="1">Secreted</location>
    </subcellularLocation>
</comment>
<dbReference type="STRING" id="35570.A0A1I8NZT4"/>
<dbReference type="Gene3D" id="2.60.40.2140">
    <property type="entry name" value="Beta-1,3-glucan-recognition protein, N-terminal domain"/>
    <property type="match status" value="1"/>
</dbReference>
<evidence type="ECO:0000256" key="1">
    <source>
        <dbReference type="ARBA" id="ARBA00004613"/>
    </source>
</evidence>
<evidence type="ECO:0000313" key="12">
    <source>
        <dbReference type="Proteomes" id="UP000095300"/>
    </source>
</evidence>
<evidence type="ECO:0000256" key="7">
    <source>
        <dbReference type="ARBA" id="ARBA00023180"/>
    </source>
</evidence>
<dbReference type="SUPFAM" id="SSF49899">
    <property type="entry name" value="Concanavalin A-like lectins/glucanases"/>
    <property type="match status" value="1"/>
</dbReference>
<proteinExistence type="inferred from homology"/>
<dbReference type="OrthoDB" id="4781at2759"/>
<dbReference type="AlphaFoldDB" id="A0A1I8NZT4"/>
<evidence type="ECO:0000256" key="2">
    <source>
        <dbReference type="ARBA" id="ARBA00008781"/>
    </source>
</evidence>
<dbReference type="KEGG" id="scac:106094297"/>
<dbReference type="PROSITE" id="PS51969">
    <property type="entry name" value="CBM39"/>
    <property type="match status" value="1"/>
</dbReference>
<keyword evidence="3" id="KW-0964">Secreted</keyword>
<dbReference type="PROSITE" id="PS51762">
    <property type="entry name" value="GH16_2"/>
    <property type="match status" value="1"/>
</dbReference>
<evidence type="ECO:0000259" key="9">
    <source>
        <dbReference type="PROSITE" id="PS51762"/>
    </source>
</evidence>
<keyword evidence="5 8" id="KW-0732">Signal</keyword>
<reference evidence="11" key="1">
    <citation type="submission" date="2020-05" db="UniProtKB">
        <authorList>
            <consortium name="EnsemblMetazoa"/>
        </authorList>
    </citation>
    <scope>IDENTIFICATION</scope>
    <source>
        <strain evidence="11">USDA</strain>
    </source>
</reference>
<gene>
    <name evidence="11" type="primary">106094297</name>
</gene>
<dbReference type="GO" id="GO:0005576">
    <property type="term" value="C:extracellular region"/>
    <property type="evidence" value="ECO:0007669"/>
    <property type="project" value="UniProtKB-SubCell"/>
</dbReference>
<dbReference type="PANTHER" id="PTHR10963:SF60">
    <property type="entry name" value="GRAM-NEGATIVE BACTERIA-BINDING PROTEIN 1-RELATED"/>
    <property type="match status" value="1"/>
</dbReference>
<dbReference type="VEuPathDB" id="VectorBase:SCAU003523"/>
<dbReference type="Gene3D" id="2.60.120.200">
    <property type="match status" value="1"/>
</dbReference>
<keyword evidence="6" id="KW-0391">Immunity</keyword>
<dbReference type="GO" id="GO:0004553">
    <property type="term" value="F:hydrolase activity, hydrolyzing O-glycosyl compounds"/>
    <property type="evidence" value="ECO:0007669"/>
    <property type="project" value="InterPro"/>
</dbReference>
<dbReference type="GO" id="GO:0030246">
    <property type="term" value="F:carbohydrate binding"/>
    <property type="evidence" value="ECO:0007669"/>
    <property type="project" value="InterPro"/>
</dbReference>
<dbReference type="InterPro" id="IPR031756">
    <property type="entry name" value="BGBP_N"/>
</dbReference>
<accession>A0A1I8NZT4</accession>
<dbReference type="InterPro" id="IPR043030">
    <property type="entry name" value="BGBP_N_sf"/>
</dbReference>
<name>A0A1I8NZT4_STOCA</name>
<dbReference type="FunFam" id="2.60.40.2140:FF:000001">
    <property type="entry name" value="Beta-1,3-glucan-binding protein"/>
    <property type="match status" value="1"/>
</dbReference>
<keyword evidence="4" id="KW-0399">Innate immunity</keyword>
<comment type="similarity">
    <text evidence="2">Belongs to the insect beta-1,3-glucan binding protein family.</text>
</comment>
<dbReference type="InterPro" id="IPR013320">
    <property type="entry name" value="ConA-like_dom_sf"/>
</dbReference>
<dbReference type="GO" id="GO:0045088">
    <property type="term" value="P:regulation of innate immune response"/>
    <property type="evidence" value="ECO:0007669"/>
    <property type="project" value="UniProtKB-ARBA"/>
</dbReference>
<dbReference type="GO" id="GO:0005975">
    <property type="term" value="P:carbohydrate metabolic process"/>
    <property type="evidence" value="ECO:0007669"/>
    <property type="project" value="InterPro"/>
</dbReference>
<dbReference type="PANTHER" id="PTHR10963">
    <property type="entry name" value="GLYCOSYL HYDROLASE-RELATED"/>
    <property type="match status" value="1"/>
</dbReference>
<protein>
    <submittedName>
        <fullName evidence="11">Uncharacterized protein</fullName>
    </submittedName>
</protein>
<evidence type="ECO:0000256" key="5">
    <source>
        <dbReference type="ARBA" id="ARBA00022729"/>
    </source>
</evidence>
<dbReference type="Pfam" id="PF15886">
    <property type="entry name" value="CBM39"/>
    <property type="match status" value="1"/>
</dbReference>
<feature type="signal peptide" evidence="8">
    <location>
        <begin position="1"/>
        <end position="23"/>
    </location>
</feature>
<evidence type="ECO:0000256" key="6">
    <source>
        <dbReference type="ARBA" id="ARBA00022859"/>
    </source>
</evidence>